<feature type="region of interest" description="Disordered" evidence="1">
    <location>
        <begin position="256"/>
        <end position="290"/>
    </location>
</feature>
<name>A0A914PQN1_9BILA</name>
<dbReference type="Proteomes" id="UP000887578">
    <property type="component" value="Unplaced"/>
</dbReference>
<dbReference type="WBParaSite" id="PDA_v2.g18411.t1">
    <property type="protein sequence ID" value="PDA_v2.g18411.t1"/>
    <property type="gene ID" value="PDA_v2.g18411"/>
</dbReference>
<accession>A0A914PQN1</accession>
<feature type="compositionally biased region" description="Basic and acidic residues" evidence="1">
    <location>
        <begin position="13"/>
        <end position="22"/>
    </location>
</feature>
<evidence type="ECO:0000256" key="1">
    <source>
        <dbReference type="SAM" id="MobiDB-lite"/>
    </source>
</evidence>
<feature type="compositionally biased region" description="Basic residues" evidence="1">
    <location>
        <begin position="280"/>
        <end position="290"/>
    </location>
</feature>
<reference evidence="3" key="1">
    <citation type="submission" date="2022-11" db="UniProtKB">
        <authorList>
            <consortium name="WormBaseParasite"/>
        </authorList>
    </citation>
    <scope>IDENTIFICATION</scope>
</reference>
<evidence type="ECO:0000313" key="3">
    <source>
        <dbReference type="WBParaSite" id="PDA_v2.g18411.t1"/>
    </source>
</evidence>
<feature type="compositionally biased region" description="Acidic residues" evidence="1">
    <location>
        <begin position="196"/>
        <end position="213"/>
    </location>
</feature>
<protein>
    <submittedName>
        <fullName evidence="3">Uncharacterized protein</fullName>
    </submittedName>
</protein>
<feature type="compositionally biased region" description="Low complexity" evidence="1">
    <location>
        <begin position="125"/>
        <end position="141"/>
    </location>
</feature>
<feature type="region of interest" description="Disordered" evidence="1">
    <location>
        <begin position="1"/>
        <end position="234"/>
    </location>
</feature>
<feature type="compositionally biased region" description="Basic residues" evidence="1">
    <location>
        <begin position="98"/>
        <end position="113"/>
    </location>
</feature>
<feature type="compositionally biased region" description="Basic residues" evidence="1">
    <location>
        <begin position="72"/>
        <end position="86"/>
    </location>
</feature>
<feature type="compositionally biased region" description="Basic and acidic residues" evidence="1">
    <location>
        <begin position="87"/>
        <end position="97"/>
    </location>
</feature>
<organism evidence="2 3">
    <name type="scientific">Panagrolaimus davidi</name>
    <dbReference type="NCBI Taxonomy" id="227884"/>
    <lineage>
        <taxon>Eukaryota</taxon>
        <taxon>Metazoa</taxon>
        <taxon>Ecdysozoa</taxon>
        <taxon>Nematoda</taxon>
        <taxon>Chromadorea</taxon>
        <taxon>Rhabditida</taxon>
        <taxon>Tylenchina</taxon>
        <taxon>Panagrolaimomorpha</taxon>
        <taxon>Panagrolaimoidea</taxon>
        <taxon>Panagrolaimidae</taxon>
        <taxon>Panagrolaimus</taxon>
    </lineage>
</organism>
<feature type="compositionally biased region" description="Basic and acidic residues" evidence="1">
    <location>
        <begin position="147"/>
        <end position="159"/>
    </location>
</feature>
<sequence length="290" mass="32943">MARRVQFADEAGEERFTLDKRIPTPRPKKFGAARASTSSSSEDEESTPNVRKNRSRRSKKGSRSSNSDSYRRRGIFSKRGVLPRRKQREDGRASAKERQRKSKLARSLPRRPNGKFAPVSEFTTPPNRSSRPPFQQQQSNPEVLNTPDRKLPLGRHIKDLVQTPEGQKRLQRSITKSVQKALTERLGEGTRLNFDSDSESDPEESDSNSESDSGDASFLNTTGPKLPAGKYIQRFVKTPEGQKMLKKQLMKTLNEMGGSLLNFDSDDDEKDRNKNPTPPRQRRLSSRSRM</sequence>
<dbReference type="AlphaFoldDB" id="A0A914PQN1"/>
<evidence type="ECO:0000313" key="2">
    <source>
        <dbReference type="Proteomes" id="UP000887578"/>
    </source>
</evidence>
<proteinExistence type="predicted"/>
<feature type="compositionally biased region" description="Basic residues" evidence="1">
    <location>
        <begin position="51"/>
        <end position="62"/>
    </location>
</feature>
<keyword evidence="2" id="KW-1185">Reference proteome</keyword>